<gene>
    <name evidence="3" type="ORF">SE37_08125</name>
</gene>
<comment type="similarity">
    <text evidence="1">Belongs to the UPF0251 family.</text>
</comment>
<accession>A0A0C1U4A0</accession>
<dbReference type="InterPro" id="IPR013324">
    <property type="entry name" value="RNA_pol_sigma_r3/r4-like"/>
</dbReference>
<dbReference type="Proteomes" id="UP000031433">
    <property type="component" value="Unassembled WGS sequence"/>
</dbReference>
<feature type="region of interest" description="Disordered" evidence="2">
    <location>
        <begin position="95"/>
        <end position="118"/>
    </location>
</feature>
<evidence type="ECO:0000256" key="1">
    <source>
        <dbReference type="ARBA" id="ARBA00009350"/>
    </source>
</evidence>
<dbReference type="InterPro" id="IPR002852">
    <property type="entry name" value="UPF0251"/>
</dbReference>
<keyword evidence="4" id="KW-1185">Reference proteome</keyword>
<protein>
    <submittedName>
        <fullName evidence="3">Uncharacterized protein</fullName>
    </submittedName>
</protein>
<proteinExistence type="inferred from homology"/>
<dbReference type="PANTHER" id="PTHR37478">
    <property type="match status" value="1"/>
</dbReference>
<reference evidence="3 4" key="1">
    <citation type="submission" date="2015-01" db="EMBL/GenBank/DDBJ databases">
        <title>Genome sequence of the anaerobic bacterium Geobacter soli GSS01, a dissimilatory Fe(III) reducer from soil.</title>
        <authorList>
            <person name="Yang G."/>
            <person name="Zhou S."/>
        </authorList>
    </citation>
    <scope>NUCLEOTIDE SEQUENCE [LARGE SCALE GENOMIC DNA]</scope>
    <source>
        <strain evidence="3 4">GSS01</strain>
    </source>
</reference>
<name>A0A0C1U4A0_9BACT</name>
<evidence type="ECO:0000313" key="3">
    <source>
        <dbReference type="EMBL" id="KIE42595.1"/>
    </source>
</evidence>
<organism evidence="3 4">
    <name type="scientific">Geobacter soli</name>
    <dbReference type="NCBI Taxonomy" id="1510391"/>
    <lineage>
        <taxon>Bacteria</taxon>
        <taxon>Pseudomonadati</taxon>
        <taxon>Thermodesulfobacteriota</taxon>
        <taxon>Desulfuromonadia</taxon>
        <taxon>Geobacterales</taxon>
        <taxon>Geobacteraceae</taxon>
        <taxon>Geobacter</taxon>
    </lineage>
</organism>
<evidence type="ECO:0000313" key="4">
    <source>
        <dbReference type="Proteomes" id="UP000031433"/>
    </source>
</evidence>
<dbReference type="SUPFAM" id="SSF88659">
    <property type="entry name" value="Sigma3 and sigma4 domains of RNA polymerase sigma factors"/>
    <property type="match status" value="1"/>
</dbReference>
<dbReference type="EMBL" id="JXBL01000001">
    <property type="protein sequence ID" value="KIE42595.1"/>
    <property type="molecule type" value="Genomic_DNA"/>
</dbReference>
<dbReference type="InterPro" id="IPR036388">
    <property type="entry name" value="WH-like_DNA-bd_sf"/>
</dbReference>
<dbReference type="AlphaFoldDB" id="A0A0C1U4A0"/>
<evidence type="ECO:0000256" key="2">
    <source>
        <dbReference type="SAM" id="MobiDB-lite"/>
    </source>
</evidence>
<dbReference type="PANTHER" id="PTHR37478:SF2">
    <property type="entry name" value="UPF0251 PROTEIN TK0562"/>
    <property type="match status" value="1"/>
</dbReference>
<dbReference type="Pfam" id="PF02001">
    <property type="entry name" value="DUF134"/>
    <property type="match status" value="1"/>
</dbReference>
<sequence>MSPRKKKQRNCICPLREKLGLVFKPAGTPLKEMEVIILDHDELEALFLCDKQGLNQEAAGELMGVSRGTVQRLLAQGRKKVIEALVEQKALAVAGDVTEQGAPDDNGGLGERKGTEHD</sequence>
<dbReference type="RefSeq" id="WP_039645308.1">
    <property type="nucleotide sequence ID" value="NZ_JXBL01000001.1"/>
</dbReference>
<dbReference type="Gene3D" id="1.10.10.10">
    <property type="entry name" value="Winged helix-like DNA-binding domain superfamily/Winged helix DNA-binding domain"/>
    <property type="match status" value="1"/>
</dbReference>
<comment type="caution">
    <text evidence="3">The sequence shown here is derived from an EMBL/GenBank/DDBJ whole genome shotgun (WGS) entry which is preliminary data.</text>
</comment>